<reference evidence="2" key="3">
    <citation type="submission" date="2015-04" db="UniProtKB">
        <authorList>
            <consortium name="EnsemblPlants"/>
        </authorList>
    </citation>
    <scope>IDENTIFICATION</scope>
    <source>
        <strain evidence="2">cv. Jemalong A17</strain>
    </source>
</reference>
<evidence type="ECO:0000313" key="2">
    <source>
        <dbReference type="EnsemblPlants" id="KEH19604"/>
    </source>
</evidence>
<dbReference type="EMBL" id="CM001224">
    <property type="protein sequence ID" value="KEH19604.1"/>
    <property type="molecule type" value="Genomic_DNA"/>
</dbReference>
<proteinExistence type="predicted"/>
<evidence type="ECO:0000313" key="1">
    <source>
        <dbReference type="EMBL" id="KEH19604.1"/>
    </source>
</evidence>
<evidence type="ECO:0000313" key="3">
    <source>
        <dbReference type="Proteomes" id="UP000002051"/>
    </source>
</evidence>
<gene>
    <name evidence="1" type="ordered locus">MTR_8g464790</name>
</gene>
<protein>
    <submittedName>
        <fullName evidence="1 2">Uncharacterized protein</fullName>
    </submittedName>
</protein>
<dbReference type="HOGENOM" id="CLU_3071725_0_0_1"/>
<reference evidence="1 3" key="2">
    <citation type="journal article" date="2014" name="BMC Genomics">
        <title>An improved genome release (version Mt4.0) for the model legume Medicago truncatula.</title>
        <authorList>
            <person name="Tang H."/>
            <person name="Krishnakumar V."/>
            <person name="Bidwell S."/>
            <person name="Rosen B."/>
            <person name="Chan A."/>
            <person name="Zhou S."/>
            <person name="Gentzbittel L."/>
            <person name="Childs K.L."/>
            <person name="Yandell M."/>
            <person name="Gundlach H."/>
            <person name="Mayer K.F."/>
            <person name="Schwartz D.C."/>
            <person name="Town C.D."/>
        </authorList>
    </citation>
    <scope>GENOME REANNOTATION</scope>
    <source>
        <strain evidence="1">A17</strain>
        <strain evidence="2 3">cv. Jemalong A17</strain>
    </source>
</reference>
<dbReference type="AlphaFoldDB" id="A0A072TQ13"/>
<name>A0A072TQ13_MEDTR</name>
<keyword evidence="3" id="KW-1185">Reference proteome</keyword>
<accession>A0A072TQ13</accession>
<reference evidence="1 3" key="1">
    <citation type="journal article" date="2011" name="Nature">
        <title>The Medicago genome provides insight into the evolution of rhizobial symbioses.</title>
        <authorList>
            <person name="Young N.D."/>
            <person name="Debelle F."/>
            <person name="Oldroyd G.E."/>
            <person name="Geurts R."/>
            <person name="Cannon S.B."/>
            <person name="Udvardi M.K."/>
            <person name="Benedito V.A."/>
            <person name="Mayer K.F."/>
            <person name="Gouzy J."/>
            <person name="Schoof H."/>
            <person name="Van de Peer Y."/>
            <person name="Proost S."/>
            <person name="Cook D.R."/>
            <person name="Meyers B.C."/>
            <person name="Spannagl M."/>
            <person name="Cheung F."/>
            <person name="De Mita S."/>
            <person name="Krishnakumar V."/>
            <person name="Gundlach H."/>
            <person name="Zhou S."/>
            <person name="Mudge J."/>
            <person name="Bharti A.K."/>
            <person name="Murray J.D."/>
            <person name="Naoumkina M.A."/>
            <person name="Rosen B."/>
            <person name="Silverstein K.A."/>
            <person name="Tang H."/>
            <person name="Rombauts S."/>
            <person name="Zhao P.X."/>
            <person name="Zhou P."/>
            <person name="Barbe V."/>
            <person name="Bardou P."/>
            <person name="Bechner M."/>
            <person name="Bellec A."/>
            <person name="Berger A."/>
            <person name="Berges H."/>
            <person name="Bidwell S."/>
            <person name="Bisseling T."/>
            <person name="Choisne N."/>
            <person name="Couloux A."/>
            <person name="Denny R."/>
            <person name="Deshpande S."/>
            <person name="Dai X."/>
            <person name="Doyle J.J."/>
            <person name="Dudez A.M."/>
            <person name="Farmer A.D."/>
            <person name="Fouteau S."/>
            <person name="Franken C."/>
            <person name="Gibelin C."/>
            <person name="Gish J."/>
            <person name="Goldstein S."/>
            <person name="Gonzalez A.J."/>
            <person name="Green P.J."/>
            <person name="Hallab A."/>
            <person name="Hartog M."/>
            <person name="Hua A."/>
            <person name="Humphray S.J."/>
            <person name="Jeong D.H."/>
            <person name="Jing Y."/>
            <person name="Jocker A."/>
            <person name="Kenton S.M."/>
            <person name="Kim D.J."/>
            <person name="Klee K."/>
            <person name="Lai H."/>
            <person name="Lang C."/>
            <person name="Lin S."/>
            <person name="Macmil S.L."/>
            <person name="Magdelenat G."/>
            <person name="Matthews L."/>
            <person name="McCorrison J."/>
            <person name="Monaghan E.L."/>
            <person name="Mun J.H."/>
            <person name="Najar F.Z."/>
            <person name="Nicholson C."/>
            <person name="Noirot C."/>
            <person name="O'Bleness M."/>
            <person name="Paule C.R."/>
            <person name="Poulain J."/>
            <person name="Prion F."/>
            <person name="Qin B."/>
            <person name="Qu C."/>
            <person name="Retzel E.F."/>
            <person name="Riddle C."/>
            <person name="Sallet E."/>
            <person name="Samain S."/>
            <person name="Samson N."/>
            <person name="Sanders I."/>
            <person name="Saurat O."/>
            <person name="Scarpelli C."/>
            <person name="Schiex T."/>
            <person name="Segurens B."/>
            <person name="Severin A.J."/>
            <person name="Sherrier D.J."/>
            <person name="Shi R."/>
            <person name="Sims S."/>
            <person name="Singer S.R."/>
            <person name="Sinharoy S."/>
            <person name="Sterck L."/>
            <person name="Viollet A."/>
            <person name="Wang B.B."/>
            <person name="Wang K."/>
            <person name="Wang M."/>
            <person name="Wang X."/>
            <person name="Warfsmann J."/>
            <person name="Weissenbach J."/>
            <person name="White D.D."/>
            <person name="White J.D."/>
            <person name="Wiley G.B."/>
            <person name="Wincker P."/>
            <person name="Xing Y."/>
            <person name="Yang L."/>
            <person name="Yao Z."/>
            <person name="Ying F."/>
            <person name="Zhai J."/>
            <person name="Zhou L."/>
            <person name="Zuber A."/>
            <person name="Denarie J."/>
            <person name="Dixon R.A."/>
            <person name="May G.D."/>
            <person name="Schwartz D.C."/>
            <person name="Rogers J."/>
            <person name="Quetier F."/>
            <person name="Town C.D."/>
            <person name="Roe B.A."/>
        </authorList>
    </citation>
    <scope>NUCLEOTIDE SEQUENCE [LARGE SCALE GENOMIC DNA]</scope>
    <source>
        <strain evidence="1">A17</strain>
        <strain evidence="2 3">cv. Jemalong A17</strain>
    </source>
</reference>
<dbReference type="Proteomes" id="UP000002051">
    <property type="component" value="Chromosome 8"/>
</dbReference>
<dbReference type="EnsemblPlants" id="KEH19604">
    <property type="protein sequence ID" value="KEH19604"/>
    <property type="gene ID" value="MTR_8g464790"/>
</dbReference>
<organism evidence="1 3">
    <name type="scientific">Medicago truncatula</name>
    <name type="common">Barrel medic</name>
    <name type="synonym">Medicago tribuloides</name>
    <dbReference type="NCBI Taxonomy" id="3880"/>
    <lineage>
        <taxon>Eukaryota</taxon>
        <taxon>Viridiplantae</taxon>
        <taxon>Streptophyta</taxon>
        <taxon>Embryophyta</taxon>
        <taxon>Tracheophyta</taxon>
        <taxon>Spermatophyta</taxon>
        <taxon>Magnoliopsida</taxon>
        <taxon>eudicotyledons</taxon>
        <taxon>Gunneridae</taxon>
        <taxon>Pentapetalae</taxon>
        <taxon>rosids</taxon>
        <taxon>fabids</taxon>
        <taxon>Fabales</taxon>
        <taxon>Fabaceae</taxon>
        <taxon>Papilionoideae</taxon>
        <taxon>50 kb inversion clade</taxon>
        <taxon>NPAAA clade</taxon>
        <taxon>Hologalegina</taxon>
        <taxon>IRL clade</taxon>
        <taxon>Trifolieae</taxon>
        <taxon>Medicago</taxon>
    </lineage>
</organism>
<sequence length="56" mass="6282">MSKTVSFYGKNSLFYGRTCGISNSIFRGNNAWSVCMSLCMSRISRPPLVDQKSVQK</sequence>